<dbReference type="Gene3D" id="2.170.130.10">
    <property type="entry name" value="TonB-dependent receptor, plug domain"/>
    <property type="match status" value="1"/>
</dbReference>
<comment type="subcellular location">
    <subcellularLocation>
        <location evidence="1 12">Cell outer membrane</location>
        <topology evidence="1 12">Multi-pass membrane protein</topology>
    </subcellularLocation>
</comment>
<dbReference type="PROSITE" id="PS52016">
    <property type="entry name" value="TONB_DEPENDENT_REC_3"/>
    <property type="match status" value="1"/>
</dbReference>
<evidence type="ECO:0000256" key="7">
    <source>
        <dbReference type="ARBA" id="ARBA00023004"/>
    </source>
</evidence>
<dbReference type="EMBL" id="CP158373">
    <property type="protein sequence ID" value="XBY63419.1"/>
    <property type="molecule type" value="Genomic_DNA"/>
</dbReference>
<keyword evidence="6 14" id="KW-0732">Signal</keyword>
<keyword evidence="8" id="KW-0406">Ion transport</keyword>
<reference evidence="17" key="1">
    <citation type="submission" date="2023-08" db="EMBL/GenBank/DDBJ databases">
        <title>Increased levels of nutrients transform a symbiont into a lethal pathobiont.</title>
        <authorList>
            <person name="Lachnit T."/>
            <person name="Ulrich L."/>
            <person name="Willmer F.M."/>
            <person name="Hasenbein T."/>
            <person name="Steiner L.X."/>
            <person name="Wolters M."/>
            <person name="Herbst E.M."/>
            <person name="Deines P."/>
        </authorList>
    </citation>
    <scope>NUCLEOTIDE SEQUENCE</scope>
    <source>
        <strain evidence="17">T3</strain>
    </source>
</reference>
<evidence type="ECO:0000256" key="1">
    <source>
        <dbReference type="ARBA" id="ARBA00004571"/>
    </source>
</evidence>
<keyword evidence="4" id="KW-0410">Iron transport</keyword>
<keyword evidence="2 12" id="KW-0813">Transport</keyword>
<dbReference type="Gene3D" id="2.40.170.20">
    <property type="entry name" value="TonB-dependent receptor, beta-barrel domain"/>
    <property type="match status" value="1"/>
</dbReference>
<keyword evidence="10 12" id="KW-0472">Membrane</keyword>
<dbReference type="InterPro" id="IPR037066">
    <property type="entry name" value="Plug_dom_sf"/>
</dbReference>
<feature type="domain" description="TonB-dependent receptor plug" evidence="16">
    <location>
        <begin position="52"/>
        <end position="148"/>
    </location>
</feature>
<evidence type="ECO:0000259" key="15">
    <source>
        <dbReference type="Pfam" id="PF00593"/>
    </source>
</evidence>
<keyword evidence="3 12" id="KW-1134">Transmembrane beta strand</keyword>
<organism evidence="17">
    <name type="scientific">Pseudomonas solani</name>
    <dbReference type="NCBI Taxonomy" id="2731552"/>
    <lineage>
        <taxon>Bacteria</taxon>
        <taxon>Pseudomonadati</taxon>
        <taxon>Pseudomonadota</taxon>
        <taxon>Gammaproteobacteria</taxon>
        <taxon>Pseudomonadales</taxon>
        <taxon>Pseudomonadaceae</taxon>
        <taxon>Pseudomonas</taxon>
    </lineage>
</organism>
<keyword evidence="5 12" id="KW-0812">Transmembrane</keyword>
<evidence type="ECO:0000256" key="6">
    <source>
        <dbReference type="ARBA" id="ARBA00022729"/>
    </source>
</evidence>
<dbReference type="InterPro" id="IPR036942">
    <property type="entry name" value="Beta-barrel_TonB_sf"/>
</dbReference>
<dbReference type="GO" id="GO:0009279">
    <property type="term" value="C:cell outer membrane"/>
    <property type="evidence" value="ECO:0007669"/>
    <property type="project" value="UniProtKB-SubCell"/>
</dbReference>
<dbReference type="PANTHER" id="PTHR32552">
    <property type="entry name" value="FERRICHROME IRON RECEPTOR-RELATED"/>
    <property type="match status" value="1"/>
</dbReference>
<evidence type="ECO:0000256" key="10">
    <source>
        <dbReference type="ARBA" id="ARBA00023136"/>
    </source>
</evidence>
<dbReference type="Pfam" id="PF07715">
    <property type="entry name" value="Plug"/>
    <property type="match status" value="1"/>
</dbReference>
<name>A0AAU7Y2W4_9PSED</name>
<dbReference type="GO" id="GO:0015344">
    <property type="term" value="F:siderophore uptake transmembrane transporter activity"/>
    <property type="evidence" value="ECO:0007669"/>
    <property type="project" value="TreeGrafter"/>
</dbReference>
<keyword evidence="9 13" id="KW-0798">TonB box</keyword>
<dbReference type="InterPro" id="IPR012910">
    <property type="entry name" value="Plug_dom"/>
</dbReference>
<evidence type="ECO:0000256" key="5">
    <source>
        <dbReference type="ARBA" id="ARBA00022692"/>
    </source>
</evidence>
<dbReference type="RefSeq" id="WP_350447053.1">
    <property type="nucleotide sequence ID" value="NZ_CP158373.1"/>
</dbReference>
<gene>
    <name evidence="17" type="ORF">ABS648_26345</name>
</gene>
<dbReference type="AlphaFoldDB" id="A0AAU7Y2W4"/>
<proteinExistence type="inferred from homology"/>
<dbReference type="InterPro" id="IPR000531">
    <property type="entry name" value="Beta-barrel_TonB"/>
</dbReference>
<evidence type="ECO:0000313" key="17">
    <source>
        <dbReference type="EMBL" id="XBY63419.1"/>
    </source>
</evidence>
<evidence type="ECO:0000256" key="14">
    <source>
        <dbReference type="SAM" id="SignalP"/>
    </source>
</evidence>
<accession>A0AAU7Y2W4</accession>
<feature type="signal peptide" evidence="14">
    <location>
        <begin position="1"/>
        <end position="24"/>
    </location>
</feature>
<protein>
    <submittedName>
        <fullName evidence="17">TonB-dependent receptor</fullName>
    </submittedName>
</protein>
<dbReference type="InterPro" id="IPR039426">
    <property type="entry name" value="TonB-dep_rcpt-like"/>
</dbReference>
<evidence type="ECO:0000256" key="2">
    <source>
        <dbReference type="ARBA" id="ARBA00022448"/>
    </source>
</evidence>
<keyword evidence="11 12" id="KW-0998">Cell outer membrane</keyword>
<keyword evidence="7" id="KW-0408">Iron</keyword>
<comment type="similarity">
    <text evidence="12 13">Belongs to the TonB-dependent receptor family.</text>
</comment>
<dbReference type="SUPFAM" id="SSF56935">
    <property type="entry name" value="Porins"/>
    <property type="match status" value="1"/>
</dbReference>
<evidence type="ECO:0000256" key="13">
    <source>
        <dbReference type="RuleBase" id="RU003357"/>
    </source>
</evidence>
<keyword evidence="17" id="KW-0675">Receptor</keyword>
<feature type="chain" id="PRO_5043571617" evidence="14">
    <location>
        <begin position="25"/>
        <end position="778"/>
    </location>
</feature>
<evidence type="ECO:0000256" key="9">
    <source>
        <dbReference type="ARBA" id="ARBA00023077"/>
    </source>
</evidence>
<sequence length="778" mass="86002">MKFNKLFAMFLAAGLGGWTMAALAAEESADSVDVGKVKVTGQNLGNGQMVVEEAGKARTTITKEALEKMAPAANAIDKLKYKPGINVSSSDSTGLSGTTFTMRGMQSDQIGVSMDGIPINDSGSYELYPNLMGDPENLGEVFATQGSSEIDAPHIGASGGNIGLVSLPPEKDFGVFAKQTLGSNNLTKSFVRLNTGEYMGLSNYISVSKTNADKWKGKGDLDAEKVELNSLYKFGEGNSLNAIVRYHKQENYNYATASKAQFKADPRYEFADRPTYTTVGGNTNMTASSYAINRNPFENLTTQITGRFQLDDDVTLTVMPYYYWANGGSYSTYGNAASLNRTSTGSNQYNLGNLGTSADYAADGSPTSGLYYRPSWTETWRPGVNTKLTWMINDEHTFDVGYWYERARQRQTQPFISLDAEGKPVDIWGDFHDSNQVRDANGTVVQGRNWFTTTPSQKLFVQDTWYATPDLTITAGLAYDHSERQGEKKVSLATGSTVDRRPGKKNQKYHEFLPSFSAKYQLDDENQVFYNLTRNMRTPPNYVLYNAGSSIELKPELSWNNEVGWRFTTEDMTLGATLFYLTFTDRQVSSYNQAANDYEMLNVGKVINQGVELEWSGLLPYNFNYYASYTYTEAEQQDSILTRNVYLPTEGKQVAAVPKNMFNLSLGYDDGRYYGNIAGRYVGRQYGDMTNDESIPDFVVADLNLGVRLPVQGTVLKSAAVRFSVTNLFDKEYLSGVKSVSFNSVRYNGSGSAFAGANSPFYTIGEERVASITLEGSF</sequence>
<evidence type="ECO:0000256" key="4">
    <source>
        <dbReference type="ARBA" id="ARBA00022496"/>
    </source>
</evidence>
<evidence type="ECO:0000256" key="3">
    <source>
        <dbReference type="ARBA" id="ARBA00022452"/>
    </source>
</evidence>
<evidence type="ECO:0000256" key="12">
    <source>
        <dbReference type="PROSITE-ProRule" id="PRU01360"/>
    </source>
</evidence>
<dbReference type="PANTHER" id="PTHR32552:SF89">
    <property type="entry name" value="CATECHOLATE SIDEROPHORE RECEPTOR FIU"/>
    <property type="match status" value="1"/>
</dbReference>
<evidence type="ECO:0000256" key="8">
    <source>
        <dbReference type="ARBA" id="ARBA00023065"/>
    </source>
</evidence>
<evidence type="ECO:0000259" key="16">
    <source>
        <dbReference type="Pfam" id="PF07715"/>
    </source>
</evidence>
<evidence type="ECO:0000256" key="11">
    <source>
        <dbReference type="ARBA" id="ARBA00023237"/>
    </source>
</evidence>
<dbReference type="Pfam" id="PF00593">
    <property type="entry name" value="TonB_dep_Rec_b-barrel"/>
    <property type="match status" value="1"/>
</dbReference>
<feature type="domain" description="TonB-dependent receptor-like beta-barrel" evidence="15">
    <location>
        <begin position="257"/>
        <end position="728"/>
    </location>
</feature>